<dbReference type="EMBL" id="CM046388">
    <property type="protein sequence ID" value="KAI8572819.1"/>
    <property type="molecule type" value="Genomic_DNA"/>
</dbReference>
<accession>A0ACC0Q627</accession>
<sequence>MRARPKLLVTSCAGTVVEPRRERASSAVLKSNRSLKTEKDKPPPPLPSPDFWFRAPYLGGGDKLWHLVGADAEIGKVLDKPLLGYKEVSAEEGCFISPRSVLRFQVERGEFPHYLSAYRNYVVPPTAFATWADEILGDVGFVELLHKADIHSVVVNSLRLVILRERKWMDFVVSRWSSDSHTLPVAWGEIGPTLEDVGYLLRLPMLGTVDPSSGRLAPAQQGVVNTLRKSVRREKGHSGGKKDHDEVKKGASGVKNTFTEWARYWYKDLGASKAGEEVPVVTNGQGLKEPAHLAAFLAYWLTWPTTNMHSQGGSTVALRLLPWQKYNFQKIRHVA</sequence>
<keyword evidence="2" id="KW-1185">Reference proteome</keyword>
<reference evidence="1" key="1">
    <citation type="submission" date="2022-02" db="EMBL/GenBank/DDBJ databases">
        <title>Plant Genome Project.</title>
        <authorList>
            <person name="Zhang R.-G."/>
        </authorList>
    </citation>
    <scope>NUCLEOTIDE SEQUENCE</scope>
    <source>
        <strain evidence="1">AT1</strain>
    </source>
</reference>
<evidence type="ECO:0000313" key="2">
    <source>
        <dbReference type="Proteomes" id="UP001062846"/>
    </source>
</evidence>
<comment type="caution">
    <text evidence="1">The sequence shown here is derived from an EMBL/GenBank/DDBJ whole genome shotgun (WGS) entry which is preliminary data.</text>
</comment>
<organism evidence="1 2">
    <name type="scientific">Rhododendron molle</name>
    <name type="common">Chinese azalea</name>
    <name type="synonym">Azalea mollis</name>
    <dbReference type="NCBI Taxonomy" id="49168"/>
    <lineage>
        <taxon>Eukaryota</taxon>
        <taxon>Viridiplantae</taxon>
        <taxon>Streptophyta</taxon>
        <taxon>Embryophyta</taxon>
        <taxon>Tracheophyta</taxon>
        <taxon>Spermatophyta</taxon>
        <taxon>Magnoliopsida</taxon>
        <taxon>eudicotyledons</taxon>
        <taxon>Gunneridae</taxon>
        <taxon>Pentapetalae</taxon>
        <taxon>asterids</taxon>
        <taxon>Ericales</taxon>
        <taxon>Ericaceae</taxon>
        <taxon>Ericoideae</taxon>
        <taxon>Rhodoreae</taxon>
        <taxon>Rhododendron</taxon>
    </lineage>
</organism>
<evidence type="ECO:0000313" key="1">
    <source>
        <dbReference type="EMBL" id="KAI8572819.1"/>
    </source>
</evidence>
<proteinExistence type="predicted"/>
<dbReference type="Proteomes" id="UP001062846">
    <property type="component" value="Chromosome 1"/>
</dbReference>
<protein>
    <submittedName>
        <fullName evidence="1">Uncharacterized protein</fullName>
    </submittedName>
</protein>
<gene>
    <name evidence="1" type="ORF">RHMOL_Rhmol01G0229900</name>
</gene>
<name>A0ACC0Q627_RHOML</name>